<comment type="catalytic activity">
    <reaction evidence="7 8">
        <text>heme b + 2 H(+) = protoporphyrin IX + Fe(2+)</text>
        <dbReference type="Rhea" id="RHEA:22584"/>
        <dbReference type="ChEBI" id="CHEBI:15378"/>
        <dbReference type="ChEBI" id="CHEBI:29033"/>
        <dbReference type="ChEBI" id="CHEBI:57306"/>
        <dbReference type="ChEBI" id="CHEBI:60344"/>
        <dbReference type="EC" id="4.98.1.1"/>
    </reaction>
</comment>
<dbReference type="InterPro" id="IPR033659">
    <property type="entry name" value="Ferrochelatase_N"/>
</dbReference>
<dbReference type="Gene3D" id="3.40.50.1400">
    <property type="match status" value="2"/>
</dbReference>
<evidence type="ECO:0000313" key="10">
    <source>
        <dbReference type="Proteomes" id="UP000324298"/>
    </source>
</evidence>
<keyword evidence="4 7" id="KW-0456">Lyase</keyword>
<evidence type="ECO:0000256" key="2">
    <source>
        <dbReference type="ARBA" id="ARBA00023004"/>
    </source>
</evidence>
<dbReference type="AlphaFoldDB" id="A0A5A9XJW9"/>
<keyword evidence="7 8" id="KW-0963">Cytoplasm</keyword>
<dbReference type="GO" id="GO:0004325">
    <property type="term" value="F:ferrochelatase activity"/>
    <property type="evidence" value="ECO:0007669"/>
    <property type="project" value="UniProtKB-UniRule"/>
</dbReference>
<keyword evidence="3 7" id="KW-0350">Heme biosynthesis</keyword>
<dbReference type="InterPro" id="IPR019772">
    <property type="entry name" value="Ferrochelatase_AS"/>
</dbReference>
<comment type="similarity">
    <text evidence="1 7 8">Belongs to the ferrochelatase family.</text>
</comment>
<evidence type="ECO:0000256" key="1">
    <source>
        <dbReference type="ARBA" id="ARBA00007718"/>
    </source>
</evidence>
<accession>A0A5A9XJW9</accession>
<keyword evidence="7" id="KW-0479">Metal-binding</keyword>
<feature type="binding site" evidence="7">
    <location>
        <position position="271"/>
    </location>
    <ligand>
        <name>Fe(2+)</name>
        <dbReference type="ChEBI" id="CHEBI:29033"/>
    </ligand>
</feature>
<dbReference type="NCBIfam" id="TIGR00109">
    <property type="entry name" value="hemH"/>
    <property type="match status" value="1"/>
</dbReference>
<evidence type="ECO:0000256" key="3">
    <source>
        <dbReference type="ARBA" id="ARBA00023133"/>
    </source>
</evidence>
<feature type="binding site" evidence="7">
    <location>
        <position position="192"/>
    </location>
    <ligand>
        <name>Fe(2+)</name>
        <dbReference type="ChEBI" id="CHEBI:29033"/>
    </ligand>
</feature>
<name>A0A5A9XJW9_9BACT</name>
<dbReference type="GO" id="GO:0046872">
    <property type="term" value="F:metal ion binding"/>
    <property type="evidence" value="ECO:0007669"/>
    <property type="project" value="UniProtKB-KW"/>
</dbReference>
<dbReference type="PROSITE" id="PS00534">
    <property type="entry name" value="FERROCHELATASE"/>
    <property type="match status" value="1"/>
</dbReference>
<comment type="function">
    <text evidence="7 8">Catalyzes the ferrous insertion into protoporphyrin IX.</text>
</comment>
<dbReference type="GO" id="GO:0005737">
    <property type="term" value="C:cytoplasm"/>
    <property type="evidence" value="ECO:0007669"/>
    <property type="project" value="UniProtKB-SubCell"/>
</dbReference>
<dbReference type="EC" id="4.98.1.1" evidence="7 8"/>
<dbReference type="SUPFAM" id="SSF53800">
    <property type="entry name" value="Chelatase"/>
    <property type="match status" value="1"/>
</dbReference>
<comment type="pathway">
    <text evidence="7 8">Porphyrin-containing compound metabolism; protoheme biosynthesis; protoheme from protoporphyrin-IX: step 1/1.</text>
</comment>
<evidence type="ECO:0000256" key="7">
    <source>
        <dbReference type="HAMAP-Rule" id="MF_00323"/>
    </source>
</evidence>
<dbReference type="Pfam" id="PF00762">
    <property type="entry name" value="Ferrochelatase"/>
    <property type="match status" value="1"/>
</dbReference>
<proteinExistence type="inferred from homology"/>
<keyword evidence="2 7" id="KW-0408">Iron</keyword>
<evidence type="ECO:0000256" key="8">
    <source>
        <dbReference type="RuleBase" id="RU000607"/>
    </source>
</evidence>
<keyword evidence="10" id="KW-1185">Reference proteome</keyword>
<evidence type="ECO:0000256" key="6">
    <source>
        <dbReference type="ARBA" id="ARBA00024536"/>
    </source>
</evidence>
<evidence type="ECO:0000313" key="9">
    <source>
        <dbReference type="EMBL" id="KAA0893406.1"/>
    </source>
</evidence>
<comment type="subcellular location">
    <subcellularLocation>
        <location evidence="7 8">Cytoplasm</location>
    </subcellularLocation>
</comment>
<dbReference type="InterPro" id="IPR033644">
    <property type="entry name" value="Ferrochelatase_C"/>
</dbReference>
<sequence length="316" mass="35333">MSEKTAVLLLQMGGPDSLDAVEPFLCNLFSDRDIIRIGPAFLQPVIARIISHRRAKTVVEYYRRMGGKSPLRELTEQQGAELEKVLGEGYRCFVAMRYWKPDTIEALAAIKREGISRVVALSLYPHYSRATTGSSFNELERVLAQAKVRFDLSSIRQFYDHPGYIGALVEKVEQGLAGFADRSAVQLVFSAHGLPRSFIDSGDPYLDHIQTTVRLVMEHFGGIQHHLAFQSRAGPVKWLEPSTESTIGELAKAGCKDLLMVPLSFVSDHIETLYEIDIQYREEAQKLGIANFRRSESLNSSPAFIQCLADLVRSLG</sequence>
<dbReference type="Proteomes" id="UP000324298">
    <property type="component" value="Unassembled WGS sequence"/>
</dbReference>
<dbReference type="CDD" id="cd03411">
    <property type="entry name" value="Ferrochelatase_N"/>
    <property type="match status" value="1"/>
</dbReference>
<organism evidence="9 10">
    <name type="scientific">Oryzomonas rubra</name>
    <dbReference type="NCBI Taxonomy" id="2509454"/>
    <lineage>
        <taxon>Bacteria</taxon>
        <taxon>Pseudomonadati</taxon>
        <taxon>Thermodesulfobacteriota</taxon>
        <taxon>Desulfuromonadia</taxon>
        <taxon>Geobacterales</taxon>
        <taxon>Geobacteraceae</taxon>
        <taxon>Oryzomonas</taxon>
    </lineage>
</organism>
<dbReference type="InterPro" id="IPR001015">
    <property type="entry name" value="Ferrochelatase"/>
</dbReference>
<evidence type="ECO:0000256" key="5">
    <source>
        <dbReference type="ARBA" id="ARBA00023244"/>
    </source>
</evidence>
<dbReference type="PANTHER" id="PTHR11108:SF1">
    <property type="entry name" value="FERROCHELATASE, MITOCHONDRIAL"/>
    <property type="match status" value="1"/>
</dbReference>
<evidence type="ECO:0000256" key="4">
    <source>
        <dbReference type="ARBA" id="ARBA00023239"/>
    </source>
</evidence>
<dbReference type="HAMAP" id="MF_00323">
    <property type="entry name" value="Ferrochelatase"/>
    <property type="match status" value="1"/>
</dbReference>
<protein>
    <recommendedName>
        <fullName evidence="7 8">Ferrochelatase</fullName>
        <ecNumber evidence="7 8">4.98.1.1</ecNumber>
    </recommendedName>
    <alternativeName>
        <fullName evidence="7">Heme synthase</fullName>
    </alternativeName>
    <alternativeName>
        <fullName evidence="7">Protoheme ferro-lyase</fullName>
    </alternativeName>
</protein>
<gene>
    <name evidence="7 9" type="primary">hemH</name>
    <name evidence="9" type="ORF">ET418_06245</name>
</gene>
<comment type="caution">
    <text evidence="9">The sequence shown here is derived from an EMBL/GenBank/DDBJ whole genome shotgun (WGS) entry which is preliminary data.</text>
</comment>
<dbReference type="UniPathway" id="UPA00252">
    <property type="reaction ID" value="UER00325"/>
</dbReference>
<reference evidence="9 10" key="1">
    <citation type="submission" date="2019-04" db="EMBL/GenBank/DDBJ databases">
        <title>Geobacter ruber sp. nov., ferric-reducing bacteria isolated from paddy soil.</title>
        <authorList>
            <person name="Xu Z."/>
            <person name="Masuda Y."/>
            <person name="Itoh H."/>
            <person name="Senoo K."/>
        </authorList>
    </citation>
    <scope>NUCLEOTIDE SEQUENCE [LARGE SCALE GENOMIC DNA]</scope>
    <source>
        <strain evidence="9 10">Red88</strain>
    </source>
</reference>
<keyword evidence="5 7" id="KW-0627">Porphyrin biosynthesis</keyword>
<dbReference type="EMBL" id="SRSD01000003">
    <property type="protein sequence ID" value="KAA0893406.1"/>
    <property type="molecule type" value="Genomic_DNA"/>
</dbReference>
<dbReference type="GO" id="GO:0006783">
    <property type="term" value="P:heme biosynthetic process"/>
    <property type="evidence" value="ECO:0007669"/>
    <property type="project" value="UniProtKB-UniRule"/>
</dbReference>
<dbReference type="PANTHER" id="PTHR11108">
    <property type="entry name" value="FERROCHELATASE"/>
    <property type="match status" value="1"/>
</dbReference>
<dbReference type="CDD" id="cd00419">
    <property type="entry name" value="Ferrochelatase_C"/>
    <property type="match status" value="1"/>
</dbReference>
<dbReference type="OrthoDB" id="9809741at2"/>
<comment type="catalytic activity">
    <reaction evidence="6">
        <text>Fe-coproporphyrin III + 2 H(+) = coproporphyrin III + Fe(2+)</text>
        <dbReference type="Rhea" id="RHEA:49572"/>
        <dbReference type="ChEBI" id="CHEBI:15378"/>
        <dbReference type="ChEBI" id="CHEBI:29033"/>
        <dbReference type="ChEBI" id="CHEBI:68438"/>
        <dbReference type="ChEBI" id="CHEBI:131725"/>
        <dbReference type="EC" id="4.99.1.9"/>
    </reaction>
    <physiologicalReaction direction="right-to-left" evidence="6">
        <dbReference type="Rhea" id="RHEA:49574"/>
    </physiologicalReaction>
</comment>
<dbReference type="RefSeq" id="WP_149306721.1">
    <property type="nucleotide sequence ID" value="NZ_SRSD01000003.1"/>
</dbReference>